<dbReference type="Gene3D" id="3.90.550.10">
    <property type="entry name" value="Spore Coat Polysaccharide Biosynthesis Protein SpsA, Chain A"/>
    <property type="match status" value="1"/>
</dbReference>
<dbReference type="AlphaFoldDB" id="A0A1M7UHL3"/>
<keyword evidence="1" id="KW-0548">Nucleotidyltransferase</keyword>
<keyword evidence="1" id="KW-0808">Transferase</keyword>
<protein>
    <submittedName>
        <fullName evidence="1">N-acylneuraminate cytidylyltransferase/CMP-N,N'-diacetyllegionaminic acid synthase</fullName>
    </submittedName>
</protein>
<dbReference type="InterPro" id="IPR050793">
    <property type="entry name" value="CMP-NeuNAc_synthase"/>
</dbReference>
<dbReference type="OrthoDB" id="9805604at2"/>
<dbReference type="InterPro" id="IPR003329">
    <property type="entry name" value="Cytidylyl_trans"/>
</dbReference>
<dbReference type="InterPro" id="IPR029044">
    <property type="entry name" value="Nucleotide-diphossugar_trans"/>
</dbReference>
<keyword evidence="2" id="KW-1185">Reference proteome</keyword>
<dbReference type="EMBL" id="LT670849">
    <property type="protein sequence ID" value="SHN82367.1"/>
    <property type="molecule type" value="Genomic_DNA"/>
</dbReference>
<evidence type="ECO:0000313" key="1">
    <source>
        <dbReference type="EMBL" id="SHN82367.1"/>
    </source>
</evidence>
<evidence type="ECO:0000313" key="2">
    <source>
        <dbReference type="Proteomes" id="UP000184096"/>
    </source>
</evidence>
<sequence>MINGKRVLGLITARAGSKGLPGKNIRPLCGKPLIVWSVEQALSCPYIDGVVVSTDGEDIAAVARRAGAHVPFLRPAELADDAAKSIDVILHAVDHLAGTGSYYDIVTLLEPTSPLREGKDITGALERLATNDDIRSIVSVSEAEASHPSFLFSIESGCLRPVLDSQPNGVRRQDVEGRYYFIEGSIYASTVDALREFKGFHHAYTAAWVVERYKSIEIDELCDAIMAESLMSARLRGELK</sequence>
<dbReference type="Proteomes" id="UP000184096">
    <property type="component" value="Chromosome I"/>
</dbReference>
<accession>A0A1M7UHL3</accession>
<dbReference type="PANTHER" id="PTHR21485:SF6">
    <property type="entry name" value="N-ACYLNEURAMINATE CYTIDYLYLTRANSFERASE-RELATED"/>
    <property type="match status" value="1"/>
</dbReference>
<name>A0A1M7UHL3_9BRAD</name>
<dbReference type="RefSeq" id="WP_072822040.1">
    <property type="nucleotide sequence ID" value="NZ_LT670849.1"/>
</dbReference>
<dbReference type="GO" id="GO:0008781">
    <property type="term" value="F:N-acylneuraminate cytidylyltransferase activity"/>
    <property type="evidence" value="ECO:0007669"/>
    <property type="project" value="TreeGrafter"/>
</dbReference>
<dbReference type="CDD" id="cd02513">
    <property type="entry name" value="CMP-NeuAc_Synthase"/>
    <property type="match status" value="1"/>
</dbReference>
<reference evidence="2" key="1">
    <citation type="submission" date="2016-11" db="EMBL/GenBank/DDBJ databases">
        <authorList>
            <person name="Varghese N."/>
            <person name="Submissions S."/>
        </authorList>
    </citation>
    <scope>NUCLEOTIDE SEQUENCE [LARGE SCALE GENOMIC DNA]</scope>
    <source>
        <strain evidence="2">GAS401</strain>
    </source>
</reference>
<dbReference type="PANTHER" id="PTHR21485">
    <property type="entry name" value="HAD SUPERFAMILY MEMBERS CMAS AND KDSC"/>
    <property type="match status" value="1"/>
</dbReference>
<proteinExistence type="predicted"/>
<dbReference type="SUPFAM" id="SSF53448">
    <property type="entry name" value="Nucleotide-diphospho-sugar transferases"/>
    <property type="match status" value="1"/>
</dbReference>
<gene>
    <name evidence="1" type="ORF">SAMN05444170_5091</name>
</gene>
<dbReference type="Pfam" id="PF02348">
    <property type="entry name" value="CTP_transf_3"/>
    <property type="match status" value="1"/>
</dbReference>
<organism evidence="1 2">
    <name type="scientific">Bradyrhizobium erythrophlei</name>
    <dbReference type="NCBI Taxonomy" id="1437360"/>
    <lineage>
        <taxon>Bacteria</taxon>
        <taxon>Pseudomonadati</taxon>
        <taxon>Pseudomonadota</taxon>
        <taxon>Alphaproteobacteria</taxon>
        <taxon>Hyphomicrobiales</taxon>
        <taxon>Nitrobacteraceae</taxon>
        <taxon>Bradyrhizobium</taxon>
    </lineage>
</organism>